<evidence type="ECO:0000256" key="1">
    <source>
        <dbReference type="SAM" id="MobiDB-lite"/>
    </source>
</evidence>
<dbReference type="PROSITE" id="PS51257">
    <property type="entry name" value="PROKAR_LIPOPROTEIN"/>
    <property type="match status" value="1"/>
</dbReference>
<feature type="signal peptide" evidence="2">
    <location>
        <begin position="1"/>
        <end position="18"/>
    </location>
</feature>
<gene>
    <name evidence="3" type="ORF">QO033_09950</name>
</gene>
<sequence>MSRFIVAAATALALCACGGGSNPFTEDTTTEDDGGSGIDSDREMPPGTPSPSAATAIYRSEPTSDESGYEGNGYASDISYNSKTDTFTVDNLAFDGDNEYARGDKVGSLAGKYAVYEADTQYTDPENDKPVNQFTHRAIYGVSRNGNTEFAIVRTGAYAGYGFGGFIYQRNNDVVLPSTGQALYNGVMAGMRDFRGAGGLEYSTADIEIAIDFDDFNATTGGRGDAVTGTISNRKIFDINGNDITRTVLNRIETAEDITLRSYPVATFNVGPGVMDDNGEILGTVQSYYTNSSGDTAVFETGNYYAIVSGKKANQIVGIVVLENSVDPIAETVRDTSGFVVYR</sequence>
<evidence type="ECO:0000313" key="3">
    <source>
        <dbReference type="EMBL" id="MDK3018001.1"/>
    </source>
</evidence>
<keyword evidence="2" id="KW-0732">Signal</keyword>
<evidence type="ECO:0000313" key="4">
    <source>
        <dbReference type="Proteomes" id="UP001243757"/>
    </source>
</evidence>
<dbReference type="Proteomes" id="UP001243757">
    <property type="component" value="Unassembled WGS sequence"/>
</dbReference>
<organism evidence="3 4">
    <name type="scientific">Pseudodonghicola flavimaris</name>
    <dbReference type="NCBI Taxonomy" id="3050036"/>
    <lineage>
        <taxon>Bacteria</taxon>
        <taxon>Pseudomonadati</taxon>
        <taxon>Pseudomonadota</taxon>
        <taxon>Alphaproteobacteria</taxon>
        <taxon>Rhodobacterales</taxon>
        <taxon>Paracoccaceae</taxon>
        <taxon>Pseudodonghicola</taxon>
    </lineage>
</organism>
<accession>A0ABT7F064</accession>
<proteinExistence type="predicted"/>
<feature type="chain" id="PRO_5046312841" description="Transferrin-binding protein B C-lobe/N-lobe beta barrel domain-containing protein" evidence="2">
    <location>
        <begin position="19"/>
        <end position="343"/>
    </location>
</feature>
<evidence type="ECO:0000256" key="2">
    <source>
        <dbReference type="SAM" id="SignalP"/>
    </source>
</evidence>
<evidence type="ECO:0008006" key="5">
    <source>
        <dbReference type="Google" id="ProtNLM"/>
    </source>
</evidence>
<reference evidence="3 4" key="1">
    <citation type="submission" date="2023-05" db="EMBL/GenBank/DDBJ databases">
        <title>Pseudodonghicola sp. nov.</title>
        <authorList>
            <person name="Huang J."/>
        </authorList>
    </citation>
    <scope>NUCLEOTIDE SEQUENCE [LARGE SCALE GENOMIC DNA]</scope>
    <source>
        <strain evidence="3 4">IC7</strain>
    </source>
</reference>
<dbReference type="EMBL" id="JASNJD010000006">
    <property type="protein sequence ID" value="MDK3018001.1"/>
    <property type="molecule type" value="Genomic_DNA"/>
</dbReference>
<feature type="region of interest" description="Disordered" evidence="1">
    <location>
        <begin position="22"/>
        <end position="55"/>
    </location>
</feature>
<comment type="caution">
    <text evidence="3">The sequence shown here is derived from an EMBL/GenBank/DDBJ whole genome shotgun (WGS) entry which is preliminary data.</text>
</comment>
<dbReference type="RefSeq" id="WP_284480815.1">
    <property type="nucleotide sequence ID" value="NZ_JASNJD010000006.1"/>
</dbReference>
<name>A0ABT7F064_9RHOB</name>
<keyword evidence="4" id="KW-1185">Reference proteome</keyword>
<protein>
    <recommendedName>
        <fullName evidence="5">Transferrin-binding protein B C-lobe/N-lobe beta barrel domain-containing protein</fullName>
    </recommendedName>
</protein>